<dbReference type="PROSITE" id="PS50893">
    <property type="entry name" value="ABC_TRANSPORTER_2"/>
    <property type="match status" value="1"/>
</dbReference>
<dbReference type="Proteomes" id="UP000002420">
    <property type="component" value="Chromosome"/>
</dbReference>
<dbReference type="InterPro" id="IPR017871">
    <property type="entry name" value="ABC_transporter-like_CS"/>
</dbReference>
<sequence length="621" mass="68494">MHHGGLHEDAIAGKAYDARLLRRFLGYLVPYRLAVGGILLLLPLTTLCRLGQPLLLKYAIDHAITPGRLDLLAGPAALFLLLLLLEALLTWGEVYGLQMVGQRVMADLRATLFQHLLRLPVPWFDRSATGGVVTRLTSDVEALGEMFAAGIVSVIGDFLLLAGIVAAMLWMDPRLSLVTFTVLPPLIFVAWLFRRNMRQAFREVRSRLGKMNGHLAEVLGAVSVVQAFGREQEEQARFSELNAAHRDANRPVIIWDASLYAIVEMFSSLAIALIIWYGSGQMLQGLLTFGTLVAFIQYIEKFFGPIRDLSAKYGIMQGAMAALERIFALLDEKEEKDAGFSQISSLASSGASRRTDLYACGAPSSPPASQAEYSVFGFPLVEFRNVSFSYRPDEPTLLDVNLSLQKGERLALVGESGGGKTTVIRLLSRMYELDQGQILVDGVDIRRIPREQLRRRMALVSQEPFVFAGSIAFNICLGDPRAAARVRQAAITVGADRFIEQLPQGYDTELAERGGDLSLGERQLLCFARAVAFDPELLILDEATASVDSESERLIQEGVERLLAGRTALVIAHRLSTVRDADRIVVINRGRVVEEGRHDQLLSLNGEYARLYCLQFDCGAD</sequence>
<evidence type="ECO:0000259" key="11">
    <source>
        <dbReference type="PROSITE" id="PS50929"/>
    </source>
</evidence>
<dbReference type="GO" id="GO:0005886">
    <property type="term" value="C:plasma membrane"/>
    <property type="evidence" value="ECO:0007669"/>
    <property type="project" value="UniProtKB-SubCell"/>
</dbReference>
<dbReference type="InterPro" id="IPR011527">
    <property type="entry name" value="ABC1_TM_dom"/>
</dbReference>
<dbReference type="eggNOG" id="COG1132">
    <property type="taxonomic scope" value="Bacteria"/>
</dbReference>
<dbReference type="KEGG" id="glo:Glov_3067"/>
<dbReference type="InterPro" id="IPR003593">
    <property type="entry name" value="AAA+_ATPase"/>
</dbReference>
<dbReference type="HOGENOM" id="CLU_000604_84_4_7"/>
<name>B3E960_TRIL1</name>
<dbReference type="RefSeq" id="WP_012471098.1">
    <property type="nucleotide sequence ID" value="NC_010814.1"/>
</dbReference>
<dbReference type="Pfam" id="PF00664">
    <property type="entry name" value="ABC_membrane"/>
    <property type="match status" value="1"/>
</dbReference>
<evidence type="ECO:0000313" key="13">
    <source>
        <dbReference type="Proteomes" id="UP000002420"/>
    </source>
</evidence>
<dbReference type="CDD" id="cd03254">
    <property type="entry name" value="ABCC_Glucan_exporter_like"/>
    <property type="match status" value="1"/>
</dbReference>
<dbReference type="InterPro" id="IPR036640">
    <property type="entry name" value="ABC1_TM_sf"/>
</dbReference>
<evidence type="ECO:0000256" key="6">
    <source>
        <dbReference type="ARBA" id="ARBA00022840"/>
    </source>
</evidence>
<dbReference type="Pfam" id="PF00005">
    <property type="entry name" value="ABC_tran"/>
    <property type="match status" value="1"/>
</dbReference>
<keyword evidence="2" id="KW-0813">Transport</keyword>
<dbReference type="PANTHER" id="PTHR43394:SF1">
    <property type="entry name" value="ATP-BINDING CASSETTE SUB-FAMILY B MEMBER 10, MITOCHONDRIAL"/>
    <property type="match status" value="1"/>
</dbReference>
<dbReference type="InterPro" id="IPR039421">
    <property type="entry name" value="Type_1_exporter"/>
</dbReference>
<dbReference type="GO" id="GO:0015421">
    <property type="term" value="F:ABC-type oligopeptide transporter activity"/>
    <property type="evidence" value="ECO:0007669"/>
    <property type="project" value="TreeGrafter"/>
</dbReference>
<keyword evidence="4 9" id="KW-0812">Transmembrane</keyword>
<dbReference type="Gene3D" id="1.20.1560.10">
    <property type="entry name" value="ABC transporter type 1, transmembrane domain"/>
    <property type="match status" value="1"/>
</dbReference>
<protein>
    <submittedName>
        <fullName evidence="12">ABC transporter related</fullName>
    </submittedName>
</protein>
<dbReference type="OrthoDB" id="5480201at2"/>
<dbReference type="GO" id="GO:0016887">
    <property type="term" value="F:ATP hydrolysis activity"/>
    <property type="evidence" value="ECO:0007669"/>
    <property type="project" value="InterPro"/>
</dbReference>
<keyword evidence="5" id="KW-0547">Nucleotide-binding</keyword>
<feature type="transmembrane region" description="Helical" evidence="9">
    <location>
        <begin position="29"/>
        <end position="52"/>
    </location>
</feature>
<proteinExistence type="predicted"/>
<evidence type="ECO:0000259" key="10">
    <source>
        <dbReference type="PROSITE" id="PS50893"/>
    </source>
</evidence>
<keyword evidence="8 9" id="KW-0472">Membrane</keyword>
<evidence type="ECO:0000313" key="12">
    <source>
        <dbReference type="EMBL" id="ACD96773.1"/>
    </source>
</evidence>
<evidence type="ECO:0000256" key="2">
    <source>
        <dbReference type="ARBA" id="ARBA00022448"/>
    </source>
</evidence>
<dbReference type="SUPFAM" id="SSF90123">
    <property type="entry name" value="ABC transporter transmembrane region"/>
    <property type="match status" value="1"/>
</dbReference>
<accession>B3E960</accession>
<gene>
    <name evidence="12" type="ordered locus">Glov_3067</name>
</gene>
<dbReference type="FunFam" id="3.40.50.300:FF:000221">
    <property type="entry name" value="Multidrug ABC transporter ATP-binding protein"/>
    <property type="match status" value="1"/>
</dbReference>
<evidence type="ECO:0000256" key="1">
    <source>
        <dbReference type="ARBA" id="ARBA00004651"/>
    </source>
</evidence>
<evidence type="ECO:0000256" key="7">
    <source>
        <dbReference type="ARBA" id="ARBA00022989"/>
    </source>
</evidence>
<dbReference type="InterPro" id="IPR003439">
    <property type="entry name" value="ABC_transporter-like_ATP-bd"/>
</dbReference>
<evidence type="ECO:0000256" key="4">
    <source>
        <dbReference type="ARBA" id="ARBA00022692"/>
    </source>
</evidence>
<dbReference type="InterPro" id="IPR027417">
    <property type="entry name" value="P-loop_NTPase"/>
</dbReference>
<dbReference type="CDD" id="cd18544">
    <property type="entry name" value="ABC_6TM_TmrA_like"/>
    <property type="match status" value="1"/>
</dbReference>
<dbReference type="EMBL" id="CP001089">
    <property type="protein sequence ID" value="ACD96773.1"/>
    <property type="molecule type" value="Genomic_DNA"/>
</dbReference>
<dbReference type="Gene3D" id="3.40.50.300">
    <property type="entry name" value="P-loop containing nucleotide triphosphate hydrolases"/>
    <property type="match status" value="1"/>
</dbReference>
<keyword evidence="7 9" id="KW-1133">Transmembrane helix</keyword>
<keyword evidence="6" id="KW-0067">ATP-binding</keyword>
<evidence type="ECO:0000256" key="9">
    <source>
        <dbReference type="SAM" id="Phobius"/>
    </source>
</evidence>
<feature type="domain" description="ABC transporter" evidence="10">
    <location>
        <begin position="381"/>
        <end position="614"/>
    </location>
</feature>
<dbReference type="SUPFAM" id="SSF52540">
    <property type="entry name" value="P-loop containing nucleoside triphosphate hydrolases"/>
    <property type="match status" value="1"/>
</dbReference>
<dbReference type="PROSITE" id="PS50929">
    <property type="entry name" value="ABC_TM1F"/>
    <property type="match status" value="1"/>
</dbReference>
<evidence type="ECO:0000256" key="8">
    <source>
        <dbReference type="ARBA" id="ARBA00023136"/>
    </source>
</evidence>
<feature type="domain" description="ABC transmembrane type-1" evidence="11">
    <location>
        <begin position="44"/>
        <end position="318"/>
    </location>
</feature>
<keyword evidence="13" id="KW-1185">Reference proteome</keyword>
<feature type="transmembrane region" description="Helical" evidence="9">
    <location>
        <begin position="146"/>
        <end position="169"/>
    </location>
</feature>
<dbReference type="SMART" id="SM00382">
    <property type="entry name" value="AAA"/>
    <property type="match status" value="1"/>
</dbReference>
<feature type="transmembrane region" description="Helical" evidence="9">
    <location>
        <begin position="252"/>
        <end position="276"/>
    </location>
</feature>
<dbReference type="GO" id="GO:0005524">
    <property type="term" value="F:ATP binding"/>
    <property type="evidence" value="ECO:0007669"/>
    <property type="project" value="UniProtKB-KW"/>
</dbReference>
<dbReference type="PANTHER" id="PTHR43394">
    <property type="entry name" value="ATP-DEPENDENT PERMEASE MDL1, MITOCHONDRIAL"/>
    <property type="match status" value="1"/>
</dbReference>
<dbReference type="STRING" id="398767.Glov_3067"/>
<reference evidence="12 13" key="1">
    <citation type="submission" date="2008-05" db="EMBL/GenBank/DDBJ databases">
        <title>Complete sequence of chromosome of Geobacter lovleyi SZ.</title>
        <authorList>
            <consortium name="US DOE Joint Genome Institute"/>
            <person name="Lucas S."/>
            <person name="Copeland A."/>
            <person name="Lapidus A."/>
            <person name="Glavina del Rio T."/>
            <person name="Dalin E."/>
            <person name="Tice H."/>
            <person name="Bruce D."/>
            <person name="Goodwin L."/>
            <person name="Pitluck S."/>
            <person name="Chertkov O."/>
            <person name="Meincke L."/>
            <person name="Brettin T."/>
            <person name="Detter J.C."/>
            <person name="Han C."/>
            <person name="Tapia R."/>
            <person name="Kuske C.R."/>
            <person name="Schmutz J."/>
            <person name="Larimer F."/>
            <person name="Land M."/>
            <person name="Hauser L."/>
            <person name="Kyrpides N."/>
            <person name="Mikhailova N."/>
            <person name="Sung Y."/>
            <person name="Fletcher K.E."/>
            <person name="Ritalahti K.M."/>
            <person name="Loeffler F.E."/>
            <person name="Richardson P."/>
        </authorList>
    </citation>
    <scope>NUCLEOTIDE SEQUENCE [LARGE SCALE GENOMIC DNA]</scope>
    <source>
        <strain evidence="13">ATCC BAA-1151 / DSM 17278 / SZ</strain>
    </source>
</reference>
<dbReference type="AlphaFoldDB" id="B3E960"/>
<keyword evidence="3" id="KW-1003">Cell membrane</keyword>
<dbReference type="PROSITE" id="PS00211">
    <property type="entry name" value="ABC_TRANSPORTER_1"/>
    <property type="match status" value="1"/>
</dbReference>
<evidence type="ECO:0000256" key="5">
    <source>
        <dbReference type="ARBA" id="ARBA00022741"/>
    </source>
</evidence>
<comment type="subcellular location">
    <subcellularLocation>
        <location evidence="1">Cell membrane</location>
        <topology evidence="1">Multi-pass membrane protein</topology>
    </subcellularLocation>
</comment>
<feature type="transmembrane region" description="Helical" evidence="9">
    <location>
        <begin position="175"/>
        <end position="193"/>
    </location>
</feature>
<evidence type="ECO:0000256" key="3">
    <source>
        <dbReference type="ARBA" id="ARBA00022475"/>
    </source>
</evidence>
<feature type="transmembrane region" description="Helical" evidence="9">
    <location>
        <begin position="72"/>
        <end position="95"/>
    </location>
</feature>
<organism evidence="12 13">
    <name type="scientific">Trichlorobacter lovleyi (strain ATCC BAA-1151 / DSM 17278 / SZ)</name>
    <name type="common">Geobacter lovleyi</name>
    <dbReference type="NCBI Taxonomy" id="398767"/>
    <lineage>
        <taxon>Bacteria</taxon>
        <taxon>Pseudomonadati</taxon>
        <taxon>Thermodesulfobacteriota</taxon>
        <taxon>Desulfuromonadia</taxon>
        <taxon>Geobacterales</taxon>
        <taxon>Geobacteraceae</taxon>
        <taxon>Trichlorobacter</taxon>
    </lineage>
</organism>